<dbReference type="EMBL" id="CABFNS010000798">
    <property type="protein sequence ID" value="VUC29243.1"/>
    <property type="molecule type" value="Genomic_DNA"/>
</dbReference>
<dbReference type="InterPro" id="IPR029045">
    <property type="entry name" value="ClpP/crotonase-like_dom_sf"/>
</dbReference>
<dbReference type="SUPFAM" id="SSF52096">
    <property type="entry name" value="ClpP/crotonase"/>
    <property type="match status" value="1"/>
</dbReference>
<evidence type="ECO:0000256" key="1">
    <source>
        <dbReference type="SAM" id="SignalP"/>
    </source>
</evidence>
<evidence type="ECO:0008006" key="6">
    <source>
        <dbReference type="Google" id="ProtNLM"/>
    </source>
</evidence>
<keyword evidence="1" id="KW-0732">Signal</keyword>
<protein>
    <recommendedName>
        <fullName evidence="6">Tail specific protease domain-containing protein</fullName>
    </recommendedName>
</protein>
<dbReference type="InterPro" id="IPR005151">
    <property type="entry name" value="Tail-specific_protease"/>
</dbReference>
<evidence type="ECO:0000313" key="5">
    <source>
        <dbReference type="Proteomes" id="UP000766486"/>
    </source>
</evidence>
<feature type="domain" description="Tail specific protease" evidence="2">
    <location>
        <begin position="361"/>
        <end position="571"/>
    </location>
</feature>
<sequence length="776" mass="84313">MHSSNLFVALAALAPAVLAQAVSPCQKVNEQQTAALKKLDPESVNPYNLQFLAFFDAETAYQCITSIPINNTEVAAMVEVDKKFLALYSTIPFLKNPPKSYQQPSIDVMGRLDEIAEKAKRGNYSNFNQFELDLVAINRGVYDTHFGIVNGPTGLISYSLPYGLVSASVDGKELPQVYAHSDIIDKVSNPSYIFEIEGENVFTYLQKYAATNSVTGMLDPHADWNQLMYSEATQFGSWGADNKNSMALGGIQTTSIYNGKSLKGKFSNGTQFEWKYVASSAALFISSNITSGEDLFTVFGLATKEQQEQEEALKKRALANQTTATPQYVPYSSYPKNPIVIQANFTRGGVVSGYLLSDNSTGVLSLPSFSSRDDYNEAPEEYSVAVTEFISQARKAGTKKIVIDLSGNGGGNVMLGYDVFRQFFPKKNPDALSRSRATPLFDILGRVVEKSGKLIDGTPETEFLLQLQSDFSNAGDLNPNNTLTSDGKHWGSWKDFAGPLKINGDNFTKPWKYDFSLPGNYAPFQTYNISGYGTNEATFDEAFSPDDIIILYDGYCGSTCSIFSNLMKNVGGVKSVAVGGIPQNGPMQGVAGTRGSQVRQHDSMAQYAELIRSGLLDSKNGSREALRSELGVSLSEIEDIPSTNQAPWKVSMALNVSTGNLDVPYQFVYEAANCRLFYTVDMIRDVTVLWEAAAKVAGGDTSACVTGSVDGPGSERNKPLVESPGFSYSDVWKNANSTRLLAVNNTSGGDDSDSSASRMTMTASVVVISLLTTWLL</sequence>
<name>A0ABY6UDJ3_BIOOC</name>
<comment type="caution">
    <text evidence="4">The sequence shown here is derived from an EMBL/GenBank/DDBJ whole genome shotgun (WGS) entry which is preliminary data.</text>
</comment>
<evidence type="ECO:0000313" key="4">
    <source>
        <dbReference type="EMBL" id="VUC29243.1"/>
    </source>
</evidence>
<proteinExistence type="predicted"/>
<dbReference type="PANTHER" id="PTHR37049">
    <property type="entry name" value="PEPTIDASE S41 FAMILY PROTEIN"/>
    <property type="match status" value="1"/>
</dbReference>
<dbReference type="Pfam" id="PF03572">
    <property type="entry name" value="Peptidase_S41"/>
    <property type="match status" value="1"/>
</dbReference>
<feature type="chain" id="PRO_5045543785" description="Tail specific protease domain-containing protein" evidence="1">
    <location>
        <begin position="20"/>
        <end position="776"/>
    </location>
</feature>
<dbReference type="InterPro" id="IPR052766">
    <property type="entry name" value="S41A_metabolite_peptidase"/>
</dbReference>
<reference evidence="4 5" key="1">
    <citation type="submission" date="2019-06" db="EMBL/GenBank/DDBJ databases">
        <authorList>
            <person name="Broberg M."/>
        </authorList>
    </citation>
    <scope>NUCLEOTIDE SEQUENCE [LARGE SCALE GENOMIC DNA]</scope>
</reference>
<gene>
    <name evidence="4" type="ORF">CLO192961_LOCUS252296</name>
</gene>
<dbReference type="Pfam" id="PF23658">
    <property type="entry name" value="PDZ_CPAF_rel"/>
    <property type="match status" value="1"/>
</dbReference>
<dbReference type="Gene3D" id="3.90.226.10">
    <property type="entry name" value="2-enoyl-CoA Hydratase, Chain A, domain 1"/>
    <property type="match status" value="1"/>
</dbReference>
<organism evidence="4 5">
    <name type="scientific">Bionectria ochroleuca</name>
    <name type="common">Gliocladium roseum</name>
    <dbReference type="NCBI Taxonomy" id="29856"/>
    <lineage>
        <taxon>Eukaryota</taxon>
        <taxon>Fungi</taxon>
        <taxon>Dikarya</taxon>
        <taxon>Ascomycota</taxon>
        <taxon>Pezizomycotina</taxon>
        <taxon>Sordariomycetes</taxon>
        <taxon>Hypocreomycetidae</taxon>
        <taxon>Hypocreales</taxon>
        <taxon>Bionectriaceae</taxon>
        <taxon>Clonostachys</taxon>
    </lineage>
</organism>
<feature type="domain" description="CPAF-like PDZ" evidence="3">
    <location>
        <begin position="159"/>
        <end position="280"/>
    </location>
</feature>
<dbReference type="PANTHER" id="PTHR37049:SF4">
    <property type="entry name" value="RHODANESE DOMAIN-CONTAINING PROTEIN"/>
    <property type="match status" value="1"/>
</dbReference>
<dbReference type="InterPro" id="IPR056186">
    <property type="entry name" value="PDZ_CPAF-rel"/>
</dbReference>
<evidence type="ECO:0000259" key="2">
    <source>
        <dbReference type="Pfam" id="PF03572"/>
    </source>
</evidence>
<dbReference type="Proteomes" id="UP000766486">
    <property type="component" value="Unassembled WGS sequence"/>
</dbReference>
<keyword evidence="5" id="KW-1185">Reference proteome</keyword>
<evidence type="ECO:0000259" key="3">
    <source>
        <dbReference type="Pfam" id="PF23658"/>
    </source>
</evidence>
<accession>A0ABY6UDJ3</accession>
<feature type="signal peptide" evidence="1">
    <location>
        <begin position="1"/>
        <end position="19"/>
    </location>
</feature>